<name>A0AA38I4F7_9CUCU</name>
<evidence type="ECO:0000313" key="3">
    <source>
        <dbReference type="Proteomes" id="UP001168821"/>
    </source>
</evidence>
<dbReference type="Pfam" id="PF21788">
    <property type="entry name" value="TNP-like_GBD"/>
    <property type="match status" value="1"/>
</dbReference>
<sequence length="439" mass="50748">MMRSLVGNWRQPIFFYFDCPMRKTLLFEIIDYIQNEGFYVCGLVSDLGGSNRALHKSLGVDLEKTWFWNTQQHTIFVFADVPHLLKLIRNNFLDYGFVLNGKEIKKSLIIKLLELTETDLRISYEITMDNLTVKGPQRQKVKLAAKLFSHTISQAIERCGKICHFQEDEPWKECSVFFKQVNNWRDCFNTRVPESDSRDRVKAFGLALDTQQDIVDKMTNTISEMKVIGKSSLMPFQKGIIQSNTALKLMYQDLNERFGLKYILTYRLKQDILENFFASIRAKDGLYDHPDPVDFRYRLRNQILGRNYGTLSEGCNAEDDYRQGPNVEENVLLSGKCLSALSEDNDSVENYSIPTVEEDIDDLHHDSLEHLGGYICKRLNINEPSTSSNTWTDQLSEGGLIKPSEEFLKNIKKLEDIFNDFNDGSLKISKNYLKSLLDL</sequence>
<evidence type="ECO:0000313" key="2">
    <source>
        <dbReference type="EMBL" id="KAJ3646514.1"/>
    </source>
</evidence>
<keyword evidence="3" id="KW-1185">Reference proteome</keyword>
<evidence type="ECO:0000259" key="1">
    <source>
        <dbReference type="Pfam" id="PF21788"/>
    </source>
</evidence>
<proteinExistence type="predicted"/>
<feature type="domain" description="Transposable element P transposase-like GTP-binding insertion" evidence="1">
    <location>
        <begin position="83"/>
        <end position="195"/>
    </location>
</feature>
<reference evidence="2" key="1">
    <citation type="journal article" date="2023" name="G3 (Bethesda)">
        <title>Whole genome assemblies of Zophobas morio and Tenebrio molitor.</title>
        <authorList>
            <person name="Kaur S."/>
            <person name="Stinson S.A."/>
            <person name="diCenzo G.C."/>
        </authorList>
    </citation>
    <scope>NUCLEOTIDE SEQUENCE</scope>
    <source>
        <strain evidence="2">QUZm001</strain>
    </source>
</reference>
<dbReference type="Proteomes" id="UP001168821">
    <property type="component" value="Unassembled WGS sequence"/>
</dbReference>
<accession>A0AA38I4F7</accession>
<dbReference type="AlphaFoldDB" id="A0AA38I4F7"/>
<gene>
    <name evidence="2" type="ORF">Zmor_024099</name>
</gene>
<dbReference type="EMBL" id="JALNTZ010000007">
    <property type="protein sequence ID" value="KAJ3646514.1"/>
    <property type="molecule type" value="Genomic_DNA"/>
</dbReference>
<organism evidence="2 3">
    <name type="scientific">Zophobas morio</name>
    <dbReference type="NCBI Taxonomy" id="2755281"/>
    <lineage>
        <taxon>Eukaryota</taxon>
        <taxon>Metazoa</taxon>
        <taxon>Ecdysozoa</taxon>
        <taxon>Arthropoda</taxon>
        <taxon>Hexapoda</taxon>
        <taxon>Insecta</taxon>
        <taxon>Pterygota</taxon>
        <taxon>Neoptera</taxon>
        <taxon>Endopterygota</taxon>
        <taxon>Coleoptera</taxon>
        <taxon>Polyphaga</taxon>
        <taxon>Cucujiformia</taxon>
        <taxon>Tenebrionidae</taxon>
        <taxon>Zophobas</taxon>
    </lineage>
</organism>
<dbReference type="InterPro" id="IPR048366">
    <property type="entry name" value="TNP-like_GBD"/>
</dbReference>
<comment type="caution">
    <text evidence="2">The sequence shown here is derived from an EMBL/GenBank/DDBJ whole genome shotgun (WGS) entry which is preliminary data.</text>
</comment>
<protein>
    <recommendedName>
        <fullName evidence="1">Transposable element P transposase-like GTP-binding insertion domain-containing protein</fullName>
    </recommendedName>
</protein>